<name>A0AAD5UR78_9APHY</name>
<dbReference type="Proteomes" id="UP001212997">
    <property type="component" value="Unassembled WGS sequence"/>
</dbReference>
<evidence type="ECO:0000313" key="1">
    <source>
        <dbReference type="EMBL" id="KAJ3474084.1"/>
    </source>
</evidence>
<accession>A0AAD5UR78</accession>
<dbReference type="InterPro" id="IPR031755">
    <property type="entry name" value="Inhibitor_I66"/>
</dbReference>
<proteinExistence type="predicted"/>
<protein>
    <submittedName>
        <fullName evidence="1">Uncharacterized protein</fullName>
    </submittedName>
</protein>
<sequence>MIQFDPAENPFADASWELIRAEAHGDNVYAIVDYDDSNVGWTSHGRFMYNQIEVATVPSGSGSPPRYPAYMLFQLVPVDD</sequence>
<gene>
    <name evidence="1" type="ORF">NLI96_g12657</name>
</gene>
<evidence type="ECO:0000313" key="2">
    <source>
        <dbReference type="Proteomes" id="UP001212997"/>
    </source>
</evidence>
<organism evidence="1 2">
    <name type="scientific">Meripilus lineatus</name>
    <dbReference type="NCBI Taxonomy" id="2056292"/>
    <lineage>
        <taxon>Eukaryota</taxon>
        <taxon>Fungi</taxon>
        <taxon>Dikarya</taxon>
        <taxon>Basidiomycota</taxon>
        <taxon>Agaricomycotina</taxon>
        <taxon>Agaricomycetes</taxon>
        <taxon>Polyporales</taxon>
        <taxon>Meripilaceae</taxon>
        <taxon>Meripilus</taxon>
    </lineage>
</organism>
<dbReference type="Pfam" id="PF16850">
    <property type="entry name" value="Inhibitor_I66"/>
    <property type="match status" value="1"/>
</dbReference>
<reference evidence="1" key="1">
    <citation type="submission" date="2022-07" db="EMBL/GenBank/DDBJ databases">
        <title>Genome Sequence of Physisporinus lineatus.</title>
        <authorList>
            <person name="Buettner E."/>
        </authorList>
    </citation>
    <scope>NUCLEOTIDE SEQUENCE</scope>
    <source>
        <strain evidence="1">VT162</strain>
    </source>
</reference>
<keyword evidence="2" id="KW-1185">Reference proteome</keyword>
<dbReference type="Gene3D" id="2.80.10.50">
    <property type="match status" value="1"/>
</dbReference>
<dbReference type="EMBL" id="JANAWD010001156">
    <property type="protein sequence ID" value="KAJ3474084.1"/>
    <property type="molecule type" value="Genomic_DNA"/>
</dbReference>
<dbReference type="GO" id="GO:0004867">
    <property type="term" value="F:serine-type endopeptidase inhibitor activity"/>
    <property type="evidence" value="ECO:0007669"/>
    <property type="project" value="InterPro"/>
</dbReference>
<dbReference type="AlphaFoldDB" id="A0AAD5UR78"/>
<comment type="caution">
    <text evidence="1">The sequence shown here is derived from an EMBL/GenBank/DDBJ whole genome shotgun (WGS) entry which is preliminary data.</text>
</comment>